<dbReference type="SUPFAM" id="SSF158372">
    <property type="entry name" value="AF1782-like"/>
    <property type="match status" value="1"/>
</dbReference>
<dbReference type="Pfam" id="PF01467">
    <property type="entry name" value="CTP_transf_like"/>
    <property type="match status" value="1"/>
</dbReference>
<dbReference type="Gene3D" id="3.40.50.620">
    <property type="entry name" value="HUPs"/>
    <property type="match status" value="1"/>
</dbReference>
<comment type="caution">
    <text evidence="5">The sequence shown here is derived from an EMBL/GenBank/DDBJ whole genome shotgun (WGS) entry which is preliminary data.</text>
</comment>
<keyword evidence="1 5" id="KW-0808">Transferase</keyword>
<dbReference type="InterPro" id="IPR004821">
    <property type="entry name" value="Cyt_trans-like"/>
</dbReference>
<dbReference type="InterPro" id="IPR050385">
    <property type="entry name" value="Archaeal_FAD_synthase"/>
</dbReference>
<dbReference type="SUPFAM" id="SSF52374">
    <property type="entry name" value="Nucleotidylyl transferase"/>
    <property type="match status" value="1"/>
</dbReference>
<feature type="domain" description="Cytidyltransferase-like" evidence="3">
    <location>
        <begin position="98"/>
        <end position="227"/>
    </location>
</feature>
<feature type="domain" description="DUF357" evidence="4">
    <location>
        <begin position="14"/>
        <end position="80"/>
    </location>
</feature>
<protein>
    <submittedName>
        <fullName evidence="5">Cytidylyltransferase family protein</fullName>
    </submittedName>
</protein>
<name>A0A7C4NQ58_STAMA</name>
<proteinExistence type="predicted"/>
<evidence type="ECO:0000259" key="3">
    <source>
        <dbReference type="Pfam" id="PF01467"/>
    </source>
</evidence>
<dbReference type="Pfam" id="PF04010">
    <property type="entry name" value="DUF357"/>
    <property type="match status" value="1"/>
</dbReference>
<dbReference type="PANTHER" id="PTHR43793">
    <property type="entry name" value="FAD SYNTHASE"/>
    <property type="match status" value="1"/>
</dbReference>
<dbReference type="InterPro" id="IPR014729">
    <property type="entry name" value="Rossmann-like_a/b/a_fold"/>
</dbReference>
<dbReference type="NCBIfam" id="TIGR00125">
    <property type="entry name" value="cyt_tran_rel"/>
    <property type="match status" value="1"/>
</dbReference>
<dbReference type="Gene3D" id="1.20.1270.90">
    <property type="entry name" value="AF1782-like"/>
    <property type="match status" value="1"/>
</dbReference>
<dbReference type="GO" id="GO:0016779">
    <property type="term" value="F:nucleotidyltransferase activity"/>
    <property type="evidence" value="ECO:0007669"/>
    <property type="project" value="UniProtKB-KW"/>
</dbReference>
<accession>A0A7C4NQ58</accession>
<dbReference type="EMBL" id="DTBP01000025">
    <property type="protein sequence ID" value="HGQ74190.1"/>
    <property type="molecule type" value="Genomic_DNA"/>
</dbReference>
<organism evidence="5">
    <name type="scientific">Staphylothermus marinus</name>
    <dbReference type="NCBI Taxonomy" id="2280"/>
    <lineage>
        <taxon>Archaea</taxon>
        <taxon>Thermoproteota</taxon>
        <taxon>Thermoprotei</taxon>
        <taxon>Desulfurococcales</taxon>
        <taxon>Desulfurococcaceae</taxon>
        <taxon>Staphylothermus</taxon>
    </lineage>
</organism>
<gene>
    <name evidence="5" type="ORF">ENU20_03840</name>
</gene>
<keyword evidence="2 5" id="KW-0548">Nucleotidyltransferase</keyword>
<evidence type="ECO:0000259" key="4">
    <source>
        <dbReference type="Pfam" id="PF04010"/>
    </source>
</evidence>
<evidence type="ECO:0000256" key="2">
    <source>
        <dbReference type="ARBA" id="ARBA00022695"/>
    </source>
</evidence>
<dbReference type="InterPro" id="IPR036809">
    <property type="entry name" value="AF1782-like_sf"/>
</dbReference>
<reference evidence="5" key="1">
    <citation type="journal article" date="2020" name="mSystems">
        <title>Genome- and Community-Level Interaction Insights into Carbon Utilization and Element Cycling Functions of Hydrothermarchaeota in Hydrothermal Sediment.</title>
        <authorList>
            <person name="Zhou Z."/>
            <person name="Liu Y."/>
            <person name="Xu W."/>
            <person name="Pan J."/>
            <person name="Luo Z.H."/>
            <person name="Li M."/>
        </authorList>
    </citation>
    <scope>NUCLEOTIDE SEQUENCE [LARGE SCALE GENOMIC DNA]</scope>
    <source>
        <strain evidence="5">SpSt-648</strain>
    </source>
</reference>
<dbReference type="PANTHER" id="PTHR43793:SF1">
    <property type="entry name" value="FAD SYNTHASE"/>
    <property type="match status" value="1"/>
</dbReference>
<sequence>MTNSLDLASRVKAYIENVEYALKTLKKEIDESSKFYKLIELASSYLSDAKFYFEKKDYVSSLSCIAYAEGLIDSLNQIGLVTINWKPLSTLLKRPKVLVGGSFEILHPGHLYFLEKAWELGEVYVVVSRDKNFIKFKKRKPVVPENQRKIMVENVKFVSKSILGDEEDFIKPIEYLKPDIILLGPDQWIEPSELESKLRERGLNIKVLKIESRVEGELYSSSSIINRICENICE</sequence>
<evidence type="ECO:0000313" key="5">
    <source>
        <dbReference type="EMBL" id="HGQ74190.1"/>
    </source>
</evidence>
<evidence type="ECO:0000256" key="1">
    <source>
        <dbReference type="ARBA" id="ARBA00022679"/>
    </source>
</evidence>
<dbReference type="InterPro" id="IPR023140">
    <property type="entry name" value="DUF357"/>
</dbReference>
<dbReference type="AlphaFoldDB" id="A0A7C4NQ58"/>